<dbReference type="GO" id="GO:0000976">
    <property type="term" value="F:transcription cis-regulatory region binding"/>
    <property type="evidence" value="ECO:0007669"/>
    <property type="project" value="TreeGrafter"/>
</dbReference>
<dbReference type="EMBL" id="JABEMB010000008">
    <property type="protein sequence ID" value="NNH03706.1"/>
    <property type="molecule type" value="Genomic_DNA"/>
</dbReference>
<dbReference type="AlphaFoldDB" id="A0A7Y2LZF3"/>
<dbReference type="Pfam" id="PF13377">
    <property type="entry name" value="Peripla_BP_3"/>
    <property type="match status" value="1"/>
</dbReference>
<dbReference type="PROSITE" id="PS50932">
    <property type="entry name" value="HTH_LACI_2"/>
    <property type="match status" value="1"/>
</dbReference>
<dbReference type="SMART" id="SM00354">
    <property type="entry name" value="HTH_LACI"/>
    <property type="match status" value="1"/>
</dbReference>
<proteinExistence type="predicted"/>
<keyword evidence="2" id="KW-0805">Transcription regulation</keyword>
<dbReference type="GO" id="GO:0003700">
    <property type="term" value="F:DNA-binding transcription factor activity"/>
    <property type="evidence" value="ECO:0007669"/>
    <property type="project" value="TreeGrafter"/>
</dbReference>
<organism evidence="6 7">
    <name type="scientific">Microbacterium ulmi</name>
    <dbReference type="NCBI Taxonomy" id="179095"/>
    <lineage>
        <taxon>Bacteria</taxon>
        <taxon>Bacillati</taxon>
        <taxon>Actinomycetota</taxon>
        <taxon>Actinomycetes</taxon>
        <taxon>Micrococcales</taxon>
        <taxon>Microbacteriaceae</taxon>
        <taxon>Microbacterium</taxon>
    </lineage>
</organism>
<evidence type="ECO:0000256" key="3">
    <source>
        <dbReference type="ARBA" id="ARBA00023125"/>
    </source>
</evidence>
<dbReference type="InterPro" id="IPR010982">
    <property type="entry name" value="Lambda_DNA-bd_dom_sf"/>
</dbReference>
<dbReference type="RefSeq" id="WP_167036170.1">
    <property type="nucleotide sequence ID" value="NZ_BAAANA010000001.1"/>
</dbReference>
<keyword evidence="1" id="KW-0678">Repressor</keyword>
<dbReference type="CDD" id="cd01392">
    <property type="entry name" value="HTH_LacI"/>
    <property type="match status" value="1"/>
</dbReference>
<accession>A0A7Y2LZF3</accession>
<dbReference type="InterPro" id="IPR046335">
    <property type="entry name" value="LacI/GalR-like_sensor"/>
</dbReference>
<dbReference type="CDD" id="cd06267">
    <property type="entry name" value="PBP1_LacI_sugar_binding-like"/>
    <property type="match status" value="1"/>
</dbReference>
<dbReference type="InterPro" id="IPR028082">
    <property type="entry name" value="Peripla_BP_I"/>
</dbReference>
<evidence type="ECO:0000313" key="6">
    <source>
        <dbReference type="EMBL" id="NNH03706.1"/>
    </source>
</evidence>
<keyword evidence="4" id="KW-0804">Transcription</keyword>
<keyword evidence="7" id="KW-1185">Reference proteome</keyword>
<evidence type="ECO:0000256" key="2">
    <source>
        <dbReference type="ARBA" id="ARBA00023015"/>
    </source>
</evidence>
<dbReference type="SUPFAM" id="SSF53822">
    <property type="entry name" value="Periplasmic binding protein-like I"/>
    <property type="match status" value="1"/>
</dbReference>
<dbReference type="Gene3D" id="3.40.50.2300">
    <property type="match status" value="2"/>
</dbReference>
<dbReference type="InterPro" id="IPR000843">
    <property type="entry name" value="HTH_LacI"/>
</dbReference>
<keyword evidence="3 6" id="KW-0238">DNA-binding</keyword>
<evidence type="ECO:0000259" key="5">
    <source>
        <dbReference type="PROSITE" id="PS50932"/>
    </source>
</evidence>
<dbReference type="SUPFAM" id="SSF47413">
    <property type="entry name" value="lambda repressor-like DNA-binding domains"/>
    <property type="match status" value="1"/>
</dbReference>
<gene>
    <name evidence="6" type="ORF">HLA99_07585</name>
</gene>
<feature type="domain" description="HTH lacI-type" evidence="5">
    <location>
        <begin position="4"/>
        <end position="58"/>
    </location>
</feature>
<dbReference type="Gene3D" id="1.10.260.40">
    <property type="entry name" value="lambda repressor-like DNA-binding domains"/>
    <property type="match status" value="1"/>
</dbReference>
<sequence>MARITIEDVASEAGVSVTTVSHVFSGNRPVSTETQIIVREVATRLGYHPNAIAQSLRSQRTNTIMIVVPDITNSFYPDYARSLQDVAAEAGFHSLLCNTDAREAEELAFLDEAMSRRLDGVVFTGFRVPPSGLEPLVDAGIAVVCIGSVPTASPLDSVRFDDRAAAAEATGFILERYGHRVALIYGDEEAPVGRERRLGFEQACRAAGIPREDLVVVLEEFNRAGGRRGMARLLARPERPRAVVCANDMIALGAVEVARDAGMRIPEDIAIVGHDDVDVATVVTPRLTTVRTDARRLGAEAGALLVSRMTGAYTGPGRHVTIPHELIVRESA</sequence>
<protein>
    <submittedName>
        <fullName evidence="6">LacI family DNA-binding transcriptional regulator</fullName>
    </submittedName>
</protein>
<dbReference type="Proteomes" id="UP000543598">
    <property type="component" value="Unassembled WGS sequence"/>
</dbReference>
<dbReference type="PANTHER" id="PTHR30146:SF148">
    <property type="entry name" value="HTH-TYPE TRANSCRIPTIONAL REPRESSOR PURR-RELATED"/>
    <property type="match status" value="1"/>
</dbReference>
<evidence type="ECO:0000256" key="4">
    <source>
        <dbReference type="ARBA" id="ARBA00023163"/>
    </source>
</evidence>
<comment type="caution">
    <text evidence="6">The sequence shown here is derived from an EMBL/GenBank/DDBJ whole genome shotgun (WGS) entry which is preliminary data.</text>
</comment>
<dbReference type="PANTHER" id="PTHR30146">
    <property type="entry name" value="LACI-RELATED TRANSCRIPTIONAL REPRESSOR"/>
    <property type="match status" value="1"/>
</dbReference>
<dbReference type="Pfam" id="PF00356">
    <property type="entry name" value="LacI"/>
    <property type="match status" value="1"/>
</dbReference>
<evidence type="ECO:0000256" key="1">
    <source>
        <dbReference type="ARBA" id="ARBA00022491"/>
    </source>
</evidence>
<evidence type="ECO:0000313" key="7">
    <source>
        <dbReference type="Proteomes" id="UP000543598"/>
    </source>
</evidence>
<reference evidence="6 7" key="1">
    <citation type="submission" date="2020-05" db="EMBL/GenBank/DDBJ databases">
        <title>MicrobeNet Type strains.</title>
        <authorList>
            <person name="Nicholson A.C."/>
        </authorList>
    </citation>
    <scope>NUCLEOTIDE SEQUENCE [LARGE SCALE GENOMIC DNA]</scope>
    <source>
        <strain evidence="6 7">JCM 14282</strain>
    </source>
</reference>
<name>A0A7Y2LZF3_9MICO</name>